<feature type="region of interest" description="Disordered" evidence="1">
    <location>
        <begin position="41"/>
        <end position="71"/>
    </location>
</feature>
<reference evidence="2 3" key="1">
    <citation type="submission" date="2018-02" db="EMBL/GenBank/DDBJ databases">
        <authorList>
            <person name="Aull H.G."/>
            <person name="Zack K.M."/>
            <person name="Garlena R.A."/>
            <person name="Russell D.A."/>
            <person name="Pope W.H."/>
            <person name="Jacobs-Sera D."/>
            <person name="Hatfull G.F."/>
        </authorList>
    </citation>
    <scope>NUCLEOTIDE SEQUENCE [LARGE SCALE GENOMIC DNA]</scope>
</reference>
<dbReference type="RefSeq" id="YP_009624267.1">
    <property type="nucleotide sequence ID" value="NC_042119.1"/>
</dbReference>
<gene>
    <name evidence="2" type="primary">12</name>
    <name evidence="2" type="ORF">PBI_PIKMIN_12</name>
</gene>
<keyword evidence="3" id="KW-1185">Reference proteome</keyword>
<dbReference type="KEGG" id="vg:40101110"/>
<evidence type="ECO:0000313" key="2">
    <source>
        <dbReference type="EMBL" id="AVJ51150.1"/>
    </source>
</evidence>
<evidence type="ECO:0000256" key="1">
    <source>
        <dbReference type="SAM" id="MobiDB-lite"/>
    </source>
</evidence>
<dbReference type="GeneID" id="40101110"/>
<dbReference type="EMBL" id="MG944218">
    <property type="protein sequence ID" value="AVJ51150.1"/>
    <property type="molecule type" value="Genomic_DNA"/>
</dbReference>
<protein>
    <submittedName>
        <fullName evidence="2">Uncharacterized protein</fullName>
    </submittedName>
</protein>
<proteinExistence type="predicted"/>
<organism evidence="2 3">
    <name type="scientific">Microbacterium phage Pikmin</name>
    <dbReference type="NCBI Taxonomy" id="2099444"/>
    <lineage>
        <taxon>Viruses</taxon>
        <taxon>Duplodnaviria</taxon>
        <taxon>Heunggongvirae</taxon>
        <taxon>Uroviricota</taxon>
        <taxon>Caudoviricetes</taxon>
        <taxon>Pikminvirus</taxon>
        <taxon>Pikminvirus pikmin</taxon>
    </lineage>
</organism>
<sequence length="71" mass="7764">MAGIVVEHKDNGMGFALSEKNFNPKVHKKVRDLKPGETVLGYRPRRMNRKDTPATPTTTEGSAPAGTKEAK</sequence>
<name>A0A2P1CIW8_9CAUD</name>
<dbReference type="Proteomes" id="UP000241654">
    <property type="component" value="Segment"/>
</dbReference>
<accession>A0A2P1CIW8</accession>
<dbReference type="OrthoDB" id="27743at10239"/>
<evidence type="ECO:0000313" key="3">
    <source>
        <dbReference type="Proteomes" id="UP000241654"/>
    </source>
</evidence>